<proteinExistence type="predicted"/>
<accession>A0ACB8C470</accession>
<evidence type="ECO:0000313" key="2">
    <source>
        <dbReference type="Proteomes" id="UP000821865"/>
    </source>
</evidence>
<dbReference type="Proteomes" id="UP000821865">
    <property type="component" value="Chromosome 9"/>
</dbReference>
<comment type="caution">
    <text evidence="1">The sequence shown here is derived from an EMBL/GenBank/DDBJ whole genome shotgun (WGS) entry which is preliminary data.</text>
</comment>
<keyword evidence="2" id="KW-1185">Reference proteome</keyword>
<sequence>MDPLSLLRQFNITKKDISESNSHLFFGEYSWPKTVKTNYLVWGSGRDGAPREYYTLQCLLFLLRNVHLPDPVYVQQAATKRRCLQEDDLQTSETVNIGDGAENSAFVLNEIPKPSEHWALLTFPNYDGVEHVLPSLESEKKTVGVEKTVLMNYGESPSAVICRTYIRKTLVCVTDNGRGKAGAGGSTFIASLQGSRQAENIPVVMQPDRKDILACLNGETATSVNIDKSAPVEMPTLAQLTLPVFLFFFFFPCFGFLSSCWHLVDWDLGLDRLQLAVVFPSKLNHHLMSPSSLLSLRQCQ</sequence>
<name>A0ACB8C470_DERSI</name>
<dbReference type="EMBL" id="CM023478">
    <property type="protein sequence ID" value="KAH7933631.1"/>
    <property type="molecule type" value="Genomic_DNA"/>
</dbReference>
<protein>
    <submittedName>
        <fullName evidence="1">Uncharacterized protein</fullName>
    </submittedName>
</protein>
<gene>
    <name evidence="1" type="ORF">HPB49_014487</name>
</gene>
<reference evidence="1" key="1">
    <citation type="submission" date="2020-05" db="EMBL/GenBank/DDBJ databases">
        <title>Large-scale comparative analyses of tick genomes elucidate their genetic diversity and vector capacities.</title>
        <authorList>
            <person name="Jia N."/>
            <person name="Wang J."/>
            <person name="Shi W."/>
            <person name="Du L."/>
            <person name="Sun Y."/>
            <person name="Zhan W."/>
            <person name="Jiang J."/>
            <person name="Wang Q."/>
            <person name="Zhang B."/>
            <person name="Ji P."/>
            <person name="Sakyi L.B."/>
            <person name="Cui X."/>
            <person name="Yuan T."/>
            <person name="Jiang B."/>
            <person name="Yang W."/>
            <person name="Lam T.T.-Y."/>
            <person name="Chang Q."/>
            <person name="Ding S."/>
            <person name="Wang X."/>
            <person name="Zhu J."/>
            <person name="Ruan X."/>
            <person name="Zhao L."/>
            <person name="Wei J."/>
            <person name="Que T."/>
            <person name="Du C."/>
            <person name="Cheng J."/>
            <person name="Dai P."/>
            <person name="Han X."/>
            <person name="Huang E."/>
            <person name="Gao Y."/>
            <person name="Liu J."/>
            <person name="Shao H."/>
            <person name="Ye R."/>
            <person name="Li L."/>
            <person name="Wei W."/>
            <person name="Wang X."/>
            <person name="Wang C."/>
            <person name="Yang T."/>
            <person name="Huo Q."/>
            <person name="Li W."/>
            <person name="Guo W."/>
            <person name="Chen H."/>
            <person name="Zhou L."/>
            <person name="Ni X."/>
            <person name="Tian J."/>
            <person name="Zhou Y."/>
            <person name="Sheng Y."/>
            <person name="Liu T."/>
            <person name="Pan Y."/>
            <person name="Xia L."/>
            <person name="Li J."/>
            <person name="Zhao F."/>
            <person name="Cao W."/>
        </authorList>
    </citation>
    <scope>NUCLEOTIDE SEQUENCE</scope>
    <source>
        <strain evidence="1">Dsil-2018</strain>
    </source>
</reference>
<organism evidence="1 2">
    <name type="scientific">Dermacentor silvarum</name>
    <name type="common">Tick</name>
    <dbReference type="NCBI Taxonomy" id="543639"/>
    <lineage>
        <taxon>Eukaryota</taxon>
        <taxon>Metazoa</taxon>
        <taxon>Ecdysozoa</taxon>
        <taxon>Arthropoda</taxon>
        <taxon>Chelicerata</taxon>
        <taxon>Arachnida</taxon>
        <taxon>Acari</taxon>
        <taxon>Parasitiformes</taxon>
        <taxon>Ixodida</taxon>
        <taxon>Ixodoidea</taxon>
        <taxon>Ixodidae</taxon>
        <taxon>Rhipicephalinae</taxon>
        <taxon>Dermacentor</taxon>
    </lineage>
</organism>
<evidence type="ECO:0000313" key="1">
    <source>
        <dbReference type="EMBL" id="KAH7933631.1"/>
    </source>
</evidence>